<proteinExistence type="predicted"/>
<dbReference type="GO" id="GO:0031419">
    <property type="term" value="F:cobalamin binding"/>
    <property type="evidence" value="ECO:0007669"/>
    <property type="project" value="InterPro"/>
</dbReference>
<keyword evidence="6" id="KW-1185">Reference proteome</keyword>
<dbReference type="GO" id="GO:0050667">
    <property type="term" value="P:homocysteine metabolic process"/>
    <property type="evidence" value="ECO:0007669"/>
    <property type="project" value="TreeGrafter"/>
</dbReference>
<evidence type="ECO:0000259" key="4">
    <source>
        <dbReference type="PROSITE" id="PS51337"/>
    </source>
</evidence>
<protein>
    <submittedName>
        <fullName evidence="5">Methanol:corrinoid methyltransferase</fullName>
    </submittedName>
</protein>
<evidence type="ECO:0000313" key="6">
    <source>
        <dbReference type="Proteomes" id="UP000070404"/>
    </source>
</evidence>
<dbReference type="InterPro" id="IPR003759">
    <property type="entry name" value="Cbl-bd_cap"/>
</dbReference>
<comment type="caution">
    <text evidence="5">The sequence shown here is derived from an EMBL/GenBank/DDBJ whole genome shotgun (WGS) entry which is preliminary data.</text>
</comment>
<dbReference type="SUPFAM" id="SSF47644">
    <property type="entry name" value="Methionine synthase domain"/>
    <property type="match status" value="1"/>
</dbReference>
<dbReference type="PANTHER" id="PTHR45833:SF1">
    <property type="entry name" value="METHIONINE SYNTHASE"/>
    <property type="match status" value="1"/>
</dbReference>
<reference evidence="5 6" key="1">
    <citation type="journal article" date="2016" name="Sci. Rep.">
        <title>Metabolic traits of an uncultured archaeal lineage -MSBL1- from brine pools of the Red Sea.</title>
        <authorList>
            <person name="Mwirichia R."/>
            <person name="Alam I."/>
            <person name="Rashid M."/>
            <person name="Vinu M."/>
            <person name="Ba-Alawi W."/>
            <person name="Anthony Kamau A."/>
            <person name="Kamanda Ngugi D."/>
            <person name="Goker M."/>
            <person name="Klenk H.P."/>
            <person name="Bajic V."/>
            <person name="Stingl U."/>
        </authorList>
    </citation>
    <scope>NUCLEOTIDE SEQUENCE [LARGE SCALE GENOMIC DNA]</scope>
    <source>
        <strain evidence="5">SCGC-AAA382C18</strain>
    </source>
</reference>
<dbReference type="Gene3D" id="1.10.1240.10">
    <property type="entry name" value="Methionine synthase domain"/>
    <property type="match status" value="1"/>
</dbReference>
<dbReference type="GO" id="GO:0046872">
    <property type="term" value="F:metal ion binding"/>
    <property type="evidence" value="ECO:0007669"/>
    <property type="project" value="UniProtKB-KW"/>
</dbReference>
<dbReference type="AlphaFoldDB" id="A0A133VJB9"/>
<dbReference type="GO" id="GO:0008705">
    <property type="term" value="F:methionine synthase activity"/>
    <property type="evidence" value="ECO:0007669"/>
    <property type="project" value="TreeGrafter"/>
</dbReference>
<dbReference type="GO" id="GO:0046653">
    <property type="term" value="P:tetrahydrofolate metabolic process"/>
    <property type="evidence" value="ECO:0007669"/>
    <property type="project" value="TreeGrafter"/>
</dbReference>
<evidence type="ECO:0000259" key="3">
    <source>
        <dbReference type="PROSITE" id="PS51332"/>
    </source>
</evidence>
<keyword evidence="2" id="KW-0170">Cobalt</keyword>
<name>A0A133VJB9_9EURY</name>
<feature type="domain" description="B12-binding" evidence="3">
    <location>
        <begin position="125"/>
        <end position="254"/>
    </location>
</feature>
<organism evidence="5 6">
    <name type="scientific">candidate division MSBL1 archaeon SCGC-AAA382C18</name>
    <dbReference type="NCBI Taxonomy" id="1698281"/>
    <lineage>
        <taxon>Archaea</taxon>
        <taxon>Methanobacteriati</taxon>
        <taxon>Methanobacteriota</taxon>
        <taxon>candidate division MSBL1</taxon>
    </lineage>
</organism>
<feature type="domain" description="B12-binding N-terminal" evidence="4">
    <location>
        <begin position="30"/>
        <end position="123"/>
    </location>
</feature>
<dbReference type="EMBL" id="LHYF01000036">
    <property type="protein sequence ID" value="KXB06533.1"/>
    <property type="molecule type" value="Genomic_DNA"/>
</dbReference>
<dbReference type="InterPro" id="IPR036594">
    <property type="entry name" value="Meth_synthase_dom"/>
</dbReference>
<dbReference type="PROSITE" id="PS51332">
    <property type="entry name" value="B12_BINDING"/>
    <property type="match status" value="1"/>
</dbReference>
<dbReference type="PATRIC" id="fig|1698281.3.peg.375"/>
<dbReference type="Gene3D" id="3.40.50.280">
    <property type="entry name" value="Cobalamin-binding domain"/>
    <property type="match status" value="1"/>
</dbReference>
<accession>A0A133VJB9</accession>
<dbReference type="PANTHER" id="PTHR45833">
    <property type="entry name" value="METHIONINE SYNTHASE"/>
    <property type="match status" value="1"/>
</dbReference>
<evidence type="ECO:0000313" key="5">
    <source>
        <dbReference type="EMBL" id="KXB06533.1"/>
    </source>
</evidence>
<gene>
    <name evidence="5" type="ORF">AKJ52_02130</name>
</gene>
<keyword evidence="1" id="KW-0479">Metal-binding</keyword>
<evidence type="ECO:0000256" key="2">
    <source>
        <dbReference type="ARBA" id="ARBA00023285"/>
    </source>
</evidence>
<dbReference type="GO" id="GO:0005829">
    <property type="term" value="C:cytosol"/>
    <property type="evidence" value="ECO:0007669"/>
    <property type="project" value="TreeGrafter"/>
</dbReference>
<dbReference type="Pfam" id="PF02607">
    <property type="entry name" value="B12-binding_2"/>
    <property type="match status" value="1"/>
</dbReference>
<dbReference type="InterPro" id="IPR006158">
    <property type="entry name" value="Cobalamin-bd"/>
</dbReference>
<dbReference type="InterPro" id="IPR050554">
    <property type="entry name" value="Met_Synthase/Corrinoid"/>
</dbReference>
<keyword evidence="5" id="KW-0489">Methyltransferase</keyword>
<evidence type="ECO:0000256" key="1">
    <source>
        <dbReference type="ARBA" id="ARBA00022723"/>
    </source>
</evidence>
<keyword evidence="5" id="KW-0808">Transferase</keyword>
<dbReference type="GO" id="GO:0032259">
    <property type="term" value="P:methylation"/>
    <property type="evidence" value="ECO:0007669"/>
    <property type="project" value="UniProtKB-KW"/>
</dbReference>
<dbReference type="PROSITE" id="PS51337">
    <property type="entry name" value="B12_BINDING_NTER"/>
    <property type="match status" value="1"/>
</dbReference>
<dbReference type="Proteomes" id="UP000070404">
    <property type="component" value="Unassembled WGS sequence"/>
</dbReference>
<dbReference type="SMART" id="SM01018">
    <property type="entry name" value="B12-binding_2"/>
    <property type="match status" value="1"/>
</dbReference>
<sequence length="267" mass="29222">MLELGKIDYGQVFKRYDILVESKVSPEELFEELAPEEEVWRNIAEDVAFMKEDEVEEDVKSALEKYDPEEVINNGLIAGMDVVSELYGRGIYYLPQVILASDAMSLGIELCEAKMKETGEEREMKGTVVMHVAEGDPHDIGKDIAAAMLKAKGYNVIDLGRDVPVEDVVECAIEEDADLVTGTALMTTTQTAFPKIAERLQEEGVNVAFIGAGGAVNPAFVHSYPLGIYADEAADGPAISGAVVDKKLSWEEIRDQYDELVPSAVGR</sequence>
<dbReference type="InterPro" id="IPR036724">
    <property type="entry name" value="Cobalamin-bd_sf"/>
</dbReference>
<dbReference type="Pfam" id="PF02310">
    <property type="entry name" value="B12-binding"/>
    <property type="match status" value="1"/>
</dbReference>
<dbReference type="SUPFAM" id="SSF52242">
    <property type="entry name" value="Cobalamin (vitamin B12)-binding domain"/>
    <property type="match status" value="1"/>
</dbReference>